<keyword evidence="2 5" id="KW-0489">Methyltransferase</keyword>
<proteinExistence type="inferred from homology"/>
<dbReference type="Proteomes" id="UP001500212">
    <property type="component" value="Unassembled WGS sequence"/>
</dbReference>
<dbReference type="RefSeq" id="WP_345359651.1">
    <property type="nucleotide sequence ID" value="NZ_BAABHJ010000020.1"/>
</dbReference>
<dbReference type="InterPro" id="IPR051052">
    <property type="entry name" value="Diverse_substrate_MTase"/>
</dbReference>
<evidence type="ECO:0000259" key="4">
    <source>
        <dbReference type="Pfam" id="PF08241"/>
    </source>
</evidence>
<organism evidence="5 6">
    <name type="scientific">Actinoallomurus liliacearum</name>
    <dbReference type="NCBI Taxonomy" id="1080073"/>
    <lineage>
        <taxon>Bacteria</taxon>
        <taxon>Bacillati</taxon>
        <taxon>Actinomycetota</taxon>
        <taxon>Actinomycetes</taxon>
        <taxon>Streptosporangiales</taxon>
        <taxon>Thermomonosporaceae</taxon>
        <taxon>Actinoallomurus</taxon>
    </lineage>
</organism>
<protein>
    <submittedName>
        <fullName evidence="5">Class I SAM-dependent methyltransferase</fullName>
    </submittedName>
</protein>
<evidence type="ECO:0000256" key="2">
    <source>
        <dbReference type="ARBA" id="ARBA00022603"/>
    </source>
</evidence>
<accession>A0ABP8TQG1</accession>
<feature type="domain" description="Methyltransferase type 11" evidence="4">
    <location>
        <begin position="57"/>
        <end position="147"/>
    </location>
</feature>
<dbReference type="PANTHER" id="PTHR44942">
    <property type="entry name" value="METHYLTRANSF_11 DOMAIN-CONTAINING PROTEIN"/>
    <property type="match status" value="1"/>
</dbReference>
<dbReference type="Pfam" id="PF08241">
    <property type="entry name" value="Methyltransf_11"/>
    <property type="match status" value="1"/>
</dbReference>
<dbReference type="Gene3D" id="3.40.50.150">
    <property type="entry name" value="Vaccinia Virus protein VP39"/>
    <property type="match status" value="1"/>
</dbReference>
<comment type="caution">
    <text evidence="5">The sequence shown here is derived from an EMBL/GenBank/DDBJ whole genome shotgun (WGS) entry which is preliminary data.</text>
</comment>
<keyword evidence="3" id="KW-0808">Transferase</keyword>
<reference evidence="6" key="1">
    <citation type="journal article" date="2019" name="Int. J. Syst. Evol. Microbiol.">
        <title>The Global Catalogue of Microorganisms (GCM) 10K type strain sequencing project: providing services to taxonomists for standard genome sequencing and annotation.</title>
        <authorList>
            <consortium name="The Broad Institute Genomics Platform"/>
            <consortium name="The Broad Institute Genome Sequencing Center for Infectious Disease"/>
            <person name="Wu L."/>
            <person name="Ma J."/>
        </authorList>
    </citation>
    <scope>NUCLEOTIDE SEQUENCE [LARGE SCALE GENOMIC DNA]</scope>
    <source>
        <strain evidence="6">JCM 17938</strain>
    </source>
</reference>
<evidence type="ECO:0000313" key="6">
    <source>
        <dbReference type="Proteomes" id="UP001500212"/>
    </source>
</evidence>
<dbReference type="InterPro" id="IPR029063">
    <property type="entry name" value="SAM-dependent_MTases_sf"/>
</dbReference>
<sequence>MSTVSPTPGPDPETHARRASSFGGQAAAYAAERPGYPDAAVRWALEPVAARGPLRVLDLAAGTGKLTEALVPYATTLVAVEPDLGMLSELHARLPDVAAVAGTAERIPLPDGSVDAILVGQALHWFDLGRALPEMARVLSPGGVLACLWNIDDHRVPWVRGLKEVSRVGRSLKDWKAESAFAPTPDFPATEQAEFAHAQRRTAASMAATIGTHSHVLILSEAERTALMARILDYLHKTPETASGEFDLPIVTATIRSPLAP</sequence>
<evidence type="ECO:0000256" key="3">
    <source>
        <dbReference type="ARBA" id="ARBA00022679"/>
    </source>
</evidence>
<dbReference type="CDD" id="cd02440">
    <property type="entry name" value="AdoMet_MTases"/>
    <property type="match status" value="1"/>
</dbReference>
<dbReference type="InterPro" id="IPR013216">
    <property type="entry name" value="Methyltransf_11"/>
</dbReference>
<dbReference type="EMBL" id="BAABHJ010000020">
    <property type="protein sequence ID" value="GAA4612173.1"/>
    <property type="molecule type" value="Genomic_DNA"/>
</dbReference>
<dbReference type="GO" id="GO:0032259">
    <property type="term" value="P:methylation"/>
    <property type="evidence" value="ECO:0007669"/>
    <property type="project" value="UniProtKB-KW"/>
</dbReference>
<dbReference type="GO" id="GO:0008168">
    <property type="term" value="F:methyltransferase activity"/>
    <property type="evidence" value="ECO:0007669"/>
    <property type="project" value="UniProtKB-KW"/>
</dbReference>
<name>A0ABP8TQG1_9ACTN</name>
<evidence type="ECO:0000313" key="5">
    <source>
        <dbReference type="EMBL" id="GAA4612173.1"/>
    </source>
</evidence>
<comment type="similarity">
    <text evidence="1">Belongs to the methyltransferase superfamily.</text>
</comment>
<dbReference type="PANTHER" id="PTHR44942:SF4">
    <property type="entry name" value="METHYLTRANSFERASE TYPE 11 DOMAIN-CONTAINING PROTEIN"/>
    <property type="match status" value="1"/>
</dbReference>
<keyword evidence="6" id="KW-1185">Reference proteome</keyword>
<gene>
    <name evidence="5" type="ORF">GCM10023195_51990</name>
</gene>
<evidence type="ECO:0000256" key="1">
    <source>
        <dbReference type="ARBA" id="ARBA00008361"/>
    </source>
</evidence>
<dbReference type="SUPFAM" id="SSF53335">
    <property type="entry name" value="S-adenosyl-L-methionine-dependent methyltransferases"/>
    <property type="match status" value="1"/>
</dbReference>